<evidence type="ECO:0000313" key="3">
    <source>
        <dbReference type="EMBL" id="AAZ45524.1"/>
    </source>
</evidence>
<dbReference type="STRING" id="159087.Daro_0768"/>
<dbReference type="HOGENOM" id="CLU_792078_0_0_4"/>
<dbReference type="OrthoDB" id="8596319at2"/>
<dbReference type="InterPro" id="IPR038610">
    <property type="entry name" value="FliK-like_C_sf"/>
</dbReference>
<dbReference type="EMBL" id="CP000089">
    <property type="protein sequence ID" value="AAZ45524.1"/>
    <property type="molecule type" value="Genomic_DNA"/>
</dbReference>
<dbReference type="Gene3D" id="3.30.750.140">
    <property type="match status" value="1"/>
</dbReference>
<evidence type="ECO:0000259" key="2">
    <source>
        <dbReference type="Pfam" id="PF02120"/>
    </source>
</evidence>
<dbReference type="AlphaFoldDB" id="Q47I07"/>
<dbReference type="PANTHER" id="PTHR37533:SF2">
    <property type="entry name" value="FLAGELLAR HOOK-LENGTH CONTROL PROTEIN"/>
    <property type="match status" value="1"/>
</dbReference>
<dbReference type="KEGG" id="dar:Daro_0768"/>
<evidence type="ECO:0000256" key="1">
    <source>
        <dbReference type="SAM" id="MobiDB-lite"/>
    </source>
</evidence>
<dbReference type="PANTHER" id="PTHR37533">
    <property type="entry name" value="FLAGELLAR HOOK-LENGTH CONTROL PROTEIN"/>
    <property type="match status" value="1"/>
</dbReference>
<keyword evidence="3" id="KW-0966">Cell projection</keyword>
<sequence length="335" mass="34640">MGLTVISNIASAISSKTSAPAPEATEGLPGEFAALLSGQTLATMMSLPNSDAAQNLATQSNEKGISEENDKAKGENGNLPLDPAALVAMIGNSQSQPAIAPPIQAASEALNSAQAKNLSLAISTPPSQTAQNPSPQAAIRLMENEVPVGNIAADAANLAATSQTSAETINFNTSLSAALQQRGTSPEHQVTVSTPLHTEAWPQQFGEKIVWLAKNDQQSAQININPPQLGPVQITLNLSGDQATVAFSSPHAEVRQAIEASMPQLKEMFSAAGISLGNTNVGANLAQQNPNNPFMAPNKNQSGLENAILPANDNAPNTGITQVLHRGRGLVDLFA</sequence>
<feature type="domain" description="Flagellar hook-length control protein-like C-terminal" evidence="2">
    <location>
        <begin position="207"/>
        <end position="288"/>
    </location>
</feature>
<keyword evidence="3" id="KW-0969">Cilium</keyword>
<organism evidence="3">
    <name type="scientific">Dechloromonas aromatica (strain RCB)</name>
    <dbReference type="NCBI Taxonomy" id="159087"/>
    <lineage>
        <taxon>Bacteria</taxon>
        <taxon>Pseudomonadati</taxon>
        <taxon>Pseudomonadota</taxon>
        <taxon>Betaproteobacteria</taxon>
        <taxon>Rhodocyclales</taxon>
        <taxon>Azonexaceae</taxon>
        <taxon>Dechloromonas</taxon>
    </lineage>
</organism>
<dbReference type="Pfam" id="PF02120">
    <property type="entry name" value="Flg_hook"/>
    <property type="match status" value="1"/>
</dbReference>
<feature type="region of interest" description="Disordered" evidence="1">
    <location>
        <begin position="55"/>
        <end position="76"/>
    </location>
</feature>
<feature type="compositionally biased region" description="Basic and acidic residues" evidence="1">
    <location>
        <begin position="64"/>
        <end position="74"/>
    </location>
</feature>
<name>Q47I07_DECAR</name>
<reference evidence="3" key="1">
    <citation type="submission" date="2005-08" db="EMBL/GenBank/DDBJ databases">
        <title>Complete sequence of Dechloromonas aromatica RCB.</title>
        <authorList>
            <person name="Salinero K.K."/>
            <person name="Copeland A."/>
            <person name="Lucas S."/>
            <person name="Lapidus A."/>
            <person name="Barry K."/>
            <person name="Detter J.C."/>
            <person name="Glavina T."/>
            <person name="Hammon N."/>
            <person name="Israni S."/>
            <person name="Pitluck S."/>
            <person name="Di Bartolo G."/>
            <person name="Trong S."/>
            <person name="Schmutz J."/>
            <person name="Larimer F."/>
            <person name="Land M."/>
            <person name="Ivanova N."/>
            <person name="Richardson P."/>
        </authorList>
    </citation>
    <scope>NUCLEOTIDE SEQUENCE</scope>
    <source>
        <strain evidence="3">RCB</strain>
    </source>
</reference>
<keyword evidence="3" id="KW-0282">Flagellum</keyword>
<dbReference type="CDD" id="cd17470">
    <property type="entry name" value="T3SS_Flik_C"/>
    <property type="match status" value="1"/>
</dbReference>
<proteinExistence type="predicted"/>
<dbReference type="eggNOG" id="COG3144">
    <property type="taxonomic scope" value="Bacteria"/>
</dbReference>
<protein>
    <submittedName>
        <fullName evidence="3">Flagellar hook-length control protein</fullName>
    </submittedName>
</protein>
<accession>Q47I07</accession>
<dbReference type="InterPro" id="IPR021136">
    <property type="entry name" value="Flagellar_hook_control-like_C"/>
</dbReference>
<gene>
    <name evidence="3" type="ordered locus">Daro_0768</name>
</gene>
<dbReference type="InterPro" id="IPR052563">
    <property type="entry name" value="FliK"/>
</dbReference>